<accession>A0A0J9E6M3</accession>
<dbReference type="PATRIC" id="fig|1675527.3.peg.2560"/>
<keyword evidence="2" id="KW-1185">Reference proteome</keyword>
<evidence type="ECO:0000313" key="1">
    <source>
        <dbReference type="EMBL" id="KMW57474.1"/>
    </source>
</evidence>
<dbReference type="EMBL" id="LFTY01000002">
    <property type="protein sequence ID" value="KMW57474.1"/>
    <property type="molecule type" value="Genomic_DNA"/>
</dbReference>
<name>A0A0J9E6M3_9RHOB</name>
<gene>
    <name evidence="1" type="ORF">AIOL_002439</name>
</gene>
<dbReference type="STRING" id="1675527.AIOL_002439"/>
<sequence>MALQGAHGAGDSDVRAVMQWPRQGAKALRAAKGGDCDITPGQCAAQRALMPQGARAGLLSHARAG</sequence>
<proteinExistence type="predicted"/>
<dbReference type="Proteomes" id="UP000037178">
    <property type="component" value="Unassembled WGS sequence"/>
</dbReference>
<reference evidence="1 2" key="1">
    <citation type="submission" date="2015-06" db="EMBL/GenBank/DDBJ databases">
        <title>Draft genome sequence of an Alphaproteobacteria species associated to the Mediterranean sponge Oscarella lobularis.</title>
        <authorList>
            <person name="Jourda C."/>
            <person name="Santini S."/>
            <person name="Claverie J.-M."/>
        </authorList>
    </citation>
    <scope>NUCLEOTIDE SEQUENCE [LARGE SCALE GENOMIC DNA]</scope>
    <source>
        <strain evidence="1">IGS</strain>
    </source>
</reference>
<organism evidence="1 2">
    <name type="scientific">Candidatus Rhodobacter oscarellae</name>
    <dbReference type="NCBI Taxonomy" id="1675527"/>
    <lineage>
        <taxon>Bacteria</taxon>
        <taxon>Pseudomonadati</taxon>
        <taxon>Pseudomonadota</taxon>
        <taxon>Alphaproteobacteria</taxon>
        <taxon>Rhodobacterales</taxon>
        <taxon>Rhodobacter group</taxon>
        <taxon>Rhodobacter</taxon>
    </lineage>
</organism>
<comment type="caution">
    <text evidence="1">The sequence shown here is derived from an EMBL/GenBank/DDBJ whole genome shotgun (WGS) entry which is preliminary data.</text>
</comment>
<evidence type="ECO:0000313" key="2">
    <source>
        <dbReference type="Proteomes" id="UP000037178"/>
    </source>
</evidence>
<dbReference type="AlphaFoldDB" id="A0A0J9E6M3"/>
<protein>
    <submittedName>
        <fullName evidence="1">Uncharacterized protein</fullName>
    </submittedName>
</protein>